<dbReference type="GO" id="GO:0004181">
    <property type="term" value="F:metallocarboxypeptidase activity"/>
    <property type="evidence" value="ECO:0007669"/>
    <property type="project" value="InterPro"/>
</dbReference>
<dbReference type="GO" id="GO:0008270">
    <property type="term" value="F:zinc ion binding"/>
    <property type="evidence" value="ECO:0007669"/>
    <property type="project" value="InterPro"/>
</dbReference>
<dbReference type="OrthoDB" id="9779324at2"/>
<dbReference type="InterPro" id="IPR000834">
    <property type="entry name" value="Peptidase_M14"/>
</dbReference>
<dbReference type="HOGENOM" id="CLU_743735_0_0_10"/>
<dbReference type="Gene3D" id="3.40.630.10">
    <property type="entry name" value="Zn peptidases"/>
    <property type="match status" value="1"/>
</dbReference>
<dbReference type="AlphaFoldDB" id="H8KRS5"/>
<protein>
    <submittedName>
        <fullName evidence="2">Succinylglutamate desuccinylase</fullName>
    </submittedName>
</protein>
<proteinExistence type="predicted"/>
<dbReference type="GO" id="GO:0006508">
    <property type="term" value="P:proteolysis"/>
    <property type="evidence" value="ECO:0007669"/>
    <property type="project" value="InterPro"/>
</dbReference>
<gene>
    <name evidence="2" type="ordered locus">Solca_2679</name>
</gene>
<dbReference type="eggNOG" id="COG2866">
    <property type="taxonomic scope" value="Bacteria"/>
</dbReference>
<dbReference type="EMBL" id="CP003349">
    <property type="protein sequence ID" value="AFD07713.1"/>
    <property type="molecule type" value="Genomic_DNA"/>
</dbReference>
<dbReference type="STRING" id="929556.Solca_2679"/>
<name>H8KRS5_SOLCM</name>
<evidence type="ECO:0000259" key="1">
    <source>
        <dbReference type="Pfam" id="PF00246"/>
    </source>
</evidence>
<feature type="domain" description="Peptidase M14" evidence="1">
    <location>
        <begin position="54"/>
        <end position="202"/>
    </location>
</feature>
<dbReference type="KEGG" id="scn:Solca_2679"/>
<dbReference type="Proteomes" id="UP000007590">
    <property type="component" value="Chromosome"/>
</dbReference>
<dbReference type="RefSeq" id="WP_014680940.1">
    <property type="nucleotide sequence ID" value="NC_017770.1"/>
</dbReference>
<dbReference type="Pfam" id="PF00246">
    <property type="entry name" value="Peptidase_M14"/>
    <property type="match status" value="1"/>
</dbReference>
<keyword evidence="3" id="KW-1185">Reference proteome</keyword>
<evidence type="ECO:0000313" key="3">
    <source>
        <dbReference type="Proteomes" id="UP000007590"/>
    </source>
</evidence>
<evidence type="ECO:0000313" key="2">
    <source>
        <dbReference type="EMBL" id="AFD07713.1"/>
    </source>
</evidence>
<accession>H8KRS5</accession>
<sequence length="372" mass="40763">MIPVIKIVAGVGLIALTFASKPEKSLSNGNSSWQPETKYSGSDSIKQLINTTKATKVVIGKTVKNRTISAYYFPGTSNKNALIIGGVHGSELSAIEVAKSVIDQLNKGEKPYYNVIVLPVLFPDNAAQALAKPEKIGSGENIGRYTHKQAVDPNRQMPTLGTSFERCNGKDHLGRSIEVENQLLLKIIDEFKPDRIVNLHAIRNINNAGFFADPRTDHHGFSLGFDTDSCLAIDMARFVHKQCGNVNGNRLPIRANATYPKDPVAVAAEVKQPRNINGSTLPGRRGQGVSLGSWATTAVNDSVYAERKRKAIRLITVEFPGAKRPVDYKTIELQQQCAKEVRTYASAIVKVFLADNYPEKVDSIQYTSVNKQ</sequence>
<reference evidence="2" key="1">
    <citation type="submission" date="2012-02" db="EMBL/GenBank/DDBJ databases">
        <title>The complete genome of Solitalea canadensis DSM 3403.</title>
        <authorList>
            <consortium name="US DOE Joint Genome Institute (JGI-PGF)"/>
            <person name="Lucas S."/>
            <person name="Copeland A."/>
            <person name="Lapidus A."/>
            <person name="Glavina del Rio T."/>
            <person name="Dalin E."/>
            <person name="Tice H."/>
            <person name="Bruce D."/>
            <person name="Goodwin L."/>
            <person name="Pitluck S."/>
            <person name="Peters L."/>
            <person name="Ovchinnikova G."/>
            <person name="Lu M."/>
            <person name="Kyrpides N."/>
            <person name="Mavromatis K."/>
            <person name="Ivanova N."/>
            <person name="Brettin T."/>
            <person name="Detter J.C."/>
            <person name="Han C."/>
            <person name="Larimer F."/>
            <person name="Land M."/>
            <person name="Hauser L."/>
            <person name="Markowitz V."/>
            <person name="Cheng J.-F."/>
            <person name="Hugenholtz P."/>
            <person name="Woyke T."/>
            <person name="Wu D."/>
            <person name="Spring S."/>
            <person name="Schroeder M."/>
            <person name="Kopitz M."/>
            <person name="Brambilla E."/>
            <person name="Klenk H.-P."/>
            <person name="Eisen J.A."/>
        </authorList>
    </citation>
    <scope>NUCLEOTIDE SEQUENCE</scope>
    <source>
        <strain evidence="2">DSM 3403</strain>
    </source>
</reference>
<organism evidence="2 3">
    <name type="scientific">Solitalea canadensis (strain ATCC 29591 / DSM 3403 / JCM 21819 / LMG 8368 / NBRC 15130 / NCIMB 12057 / USAM 9D)</name>
    <name type="common">Flexibacter canadensis</name>
    <dbReference type="NCBI Taxonomy" id="929556"/>
    <lineage>
        <taxon>Bacteria</taxon>
        <taxon>Pseudomonadati</taxon>
        <taxon>Bacteroidota</taxon>
        <taxon>Sphingobacteriia</taxon>
        <taxon>Sphingobacteriales</taxon>
        <taxon>Sphingobacteriaceae</taxon>
        <taxon>Solitalea</taxon>
    </lineage>
</organism>
<dbReference type="SUPFAM" id="SSF53187">
    <property type="entry name" value="Zn-dependent exopeptidases"/>
    <property type="match status" value="1"/>
</dbReference>